<dbReference type="PANTHER" id="PTHR43071:SF1">
    <property type="entry name" value="2-AMINO-4-HYDROXY-6-HYDROXYMETHYLDIHYDROPTERIDINE PYROPHOSPHOKINASE"/>
    <property type="match status" value="1"/>
</dbReference>
<dbReference type="GO" id="GO:0046654">
    <property type="term" value="P:tetrahydrofolate biosynthetic process"/>
    <property type="evidence" value="ECO:0007669"/>
    <property type="project" value="UniProtKB-UniPathway"/>
</dbReference>
<dbReference type="EMBL" id="FUWH01000008">
    <property type="protein sequence ID" value="SKA02020.1"/>
    <property type="molecule type" value="Genomic_DNA"/>
</dbReference>
<dbReference type="AlphaFoldDB" id="A0A1T4QDY6"/>
<gene>
    <name evidence="14" type="ORF">SAMN04488132_10875</name>
</gene>
<keyword evidence="8" id="KW-0067">ATP-binding</keyword>
<evidence type="ECO:0000256" key="10">
    <source>
        <dbReference type="ARBA" id="ARBA00029409"/>
    </source>
</evidence>
<evidence type="ECO:0000256" key="1">
    <source>
        <dbReference type="ARBA" id="ARBA00005051"/>
    </source>
</evidence>
<dbReference type="PROSITE" id="PS00794">
    <property type="entry name" value="HPPK"/>
    <property type="match status" value="1"/>
</dbReference>
<evidence type="ECO:0000256" key="4">
    <source>
        <dbReference type="ARBA" id="ARBA00016218"/>
    </source>
</evidence>
<keyword evidence="9" id="KW-0289">Folate biosynthesis</keyword>
<keyword evidence="7 14" id="KW-0418">Kinase</keyword>
<dbReference type="RefSeq" id="WP_078832011.1">
    <property type="nucleotide sequence ID" value="NZ_FUWH01000008.1"/>
</dbReference>
<dbReference type="UniPathway" id="UPA00077">
    <property type="reaction ID" value="UER00155"/>
</dbReference>
<comment type="similarity">
    <text evidence="2">Belongs to the HPPK family.</text>
</comment>
<evidence type="ECO:0000256" key="5">
    <source>
        <dbReference type="ARBA" id="ARBA00022679"/>
    </source>
</evidence>
<evidence type="ECO:0000256" key="12">
    <source>
        <dbReference type="ARBA" id="ARBA00033413"/>
    </source>
</evidence>
<evidence type="ECO:0000313" key="15">
    <source>
        <dbReference type="Proteomes" id="UP000190888"/>
    </source>
</evidence>
<dbReference type="EC" id="2.7.6.3" evidence="3"/>
<protein>
    <recommendedName>
        <fullName evidence="4">2-amino-4-hydroxy-6-hydroxymethyldihydropteridine pyrophosphokinase</fullName>
        <ecNumber evidence="3">2.7.6.3</ecNumber>
    </recommendedName>
    <alternativeName>
        <fullName evidence="11">6-hydroxymethyl-7,8-dihydropterin pyrophosphokinase</fullName>
    </alternativeName>
    <alternativeName>
        <fullName evidence="12">7,8-dihydro-6-hydroxymethylpterin-pyrophosphokinase</fullName>
    </alternativeName>
</protein>
<dbReference type="PANTHER" id="PTHR43071">
    <property type="entry name" value="2-AMINO-4-HYDROXY-6-HYDROXYMETHYLDIHYDROPTERIDINE PYROPHOSPHOKINASE"/>
    <property type="match status" value="1"/>
</dbReference>
<evidence type="ECO:0000256" key="6">
    <source>
        <dbReference type="ARBA" id="ARBA00022741"/>
    </source>
</evidence>
<dbReference type="InterPro" id="IPR035907">
    <property type="entry name" value="Hppk_sf"/>
</dbReference>
<evidence type="ECO:0000256" key="2">
    <source>
        <dbReference type="ARBA" id="ARBA00005810"/>
    </source>
</evidence>
<keyword evidence="5" id="KW-0808">Transferase</keyword>
<evidence type="ECO:0000256" key="11">
    <source>
        <dbReference type="ARBA" id="ARBA00029766"/>
    </source>
</evidence>
<dbReference type="Pfam" id="PF01288">
    <property type="entry name" value="HPPK"/>
    <property type="match status" value="1"/>
</dbReference>
<evidence type="ECO:0000256" key="9">
    <source>
        <dbReference type="ARBA" id="ARBA00022909"/>
    </source>
</evidence>
<keyword evidence="15" id="KW-1185">Reference proteome</keyword>
<feature type="domain" description="7,8-dihydro-6-hydroxymethylpterin-pyrophosphokinase" evidence="13">
    <location>
        <begin position="87"/>
        <end position="98"/>
    </location>
</feature>
<evidence type="ECO:0000256" key="8">
    <source>
        <dbReference type="ARBA" id="ARBA00022840"/>
    </source>
</evidence>
<evidence type="ECO:0000256" key="3">
    <source>
        <dbReference type="ARBA" id="ARBA00013253"/>
    </source>
</evidence>
<accession>A0A1T4QDY6</accession>
<name>A0A1T4QDY6_9BACT</name>
<dbReference type="STRING" id="413434.SAMN04488132_10875"/>
<dbReference type="CDD" id="cd00483">
    <property type="entry name" value="HPPK"/>
    <property type="match status" value="1"/>
</dbReference>
<sequence length="159" mass="17762">MSTAYLLIGGNMGNRSASLQQATDEINRLCGQVTAVSSIYETAAWGKTDQPSFYNQALVLETDLEPAMLLTMLLQIEKQMGRERKERMGPRVIDLDIILIDDLQIHTPELIVPHPAMAARRFVLEPLAEIAPQVQHPVLHKTIATLLEECTDTLDVQKK</sequence>
<evidence type="ECO:0000313" key="14">
    <source>
        <dbReference type="EMBL" id="SKA02020.1"/>
    </source>
</evidence>
<proteinExistence type="inferred from homology"/>
<comment type="pathway">
    <text evidence="1">Cofactor biosynthesis; tetrahydrofolate biosynthesis; 2-amino-4-hydroxy-6-hydroxymethyl-7,8-dihydropteridine diphosphate from 7,8-dihydroneopterin triphosphate: step 4/4.</text>
</comment>
<dbReference type="GO" id="GO:0016301">
    <property type="term" value="F:kinase activity"/>
    <property type="evidence" value="ECO:0007669"/>
    <property type="project" value="UniProtKB-KW"/>
</dbReference>
<dbReference type="SUPFAM" id="SSF55083">
    <property type="entry name" value="6-hydroxymethyl-7,8-dihydropterin pyrophosphokinase, HPPK"/>
    <property type="match status" value="1"/>
</dbReference>
<evidence type="ECO:0000256" key="7">
    <source>
        <dbReference type="ARBA" id="ARBA00022777"/>
    </source>
</evidence>
<organism evidence="14 15">
    <name type="scientific">Sediminibacterium ginsengisoli</name>
    <dbReference type="NCBI Taxonomy" id="413434"/>
    <lineage>
        <taxon>Bacteria</taxon>
        <taxon>Pseudomonadati</taxon>
        <taxon>Bacteroidota</taxon>
        <taxon>Chitinophagia</taxon>
        <taxon>Chitinophagales</taxon>
        <taxon>Chitinophagaceae</taxon>
        <taxon>Sediminibacterium</taxon>
    </lineage>
</organism>
<dbReference type="OrthoDB" id="9808041at2"/>
<reference evidence="14 15" key="1">
    <citation type="submission" date="2017-02" db="EMBL/GenBank/DDBJ databases">
        <authorList>
            <person name="Peterson S.W."/>
        </authorList>
    </citation>
    <scope>NUCLEOTIDE SEQUENCE [LARGE SCALE GENOMIC DNA]</scope>
    <source>
        <strain evidence="14 15">DSM 22335</strain>
    </source>
</reference>
<evidence type="ECO:0000259" key="13">
    <source>
        <dbReference type="PROSITE" id="PS00794"/>
    </source>
</evidence>
<dbReference type="GO" id="GO:0005524">
    <property type="term" value="F:ATP binding"/>
    <property type="evidence" value="ECO:0007669"/>
    <property type="project" value="UniProtKB-KW"/>
</dbReference>
<dbReference type="GO" id="GO:0003848">
    <property type="term" value="F:2-amino-4-hydroxy-6-hydroxymethyldihydropteridine diphosphokinase activity"/>
    <property type="evidence" value="ECO:0007669"/>
    <property type="project" value="UniProtKB-EC"/>
</dbReference>
<dbReference type="GO" id="GO:0046656">
    <property type="term" value="P:folic acid biosynthetic process"/>
    <property type="evidence" value="ECO:0007669"/>
    <property type="project" value="UniProtKB-KW"/>
</dbReference>
<dbReference type="Proteomes" id="UP000190888">
    <property type="component" value="Unassembled WGS sequence"/>
</dbReference>
<dbReference type="InterPro" id="IPR000550">
    <property type="entry name" value="Hppk"/>
</dbReference>
<dbReference type="Gene3D" id="3.30.70.560">
    <property type="entry name" value="7,8-Dihydro-6-hydroxymethylpterin-pyrophosphokinase HPPK"/>
    <property type="match status" value="1"/>
</dbReference>
<dbReference type="NCBIfam" id="TIGR01498">
    <property type="entry name" value="folK"/>
    <property type="match status" value="1"/>
</dbReference>
<keyword evidence="6" id="KW-0547">Nucleotide-binding</keyword>
<comment type="function">
    <text evidence="10">Catalyzes the transfer of pyrophosphate from adenosine triphosphate (ATP) to 6-hydroxymethyl-7,8-dihydropterin, an enzymatic step in folate biosynthesis pathway.</text>
</comment>